<dbReference type="SMART" id="SM00365">
    <property type="entry name" value="LRR_SD22"/>
    <property type="match status" value="4"/>
</dbReference>
<evidence type="ECO:0000256" key="5">
    <source>
        <dbReference type="ARBA" id="ARBA00022846"/>
    </source>
</evidence>
<evidence type="ECO:0000256" key="10">
    <source>
        <dbReference type="ARBA" id="ARBA00038378"/>
    </source>
</evidence>
<sequence>MAYNSTEPSVIDEDMINKAIAEQINPDVADIVRKEGIDSNEVLSLRLDFKNILKIDNLWQCTNLTKLQLDNNIIEKIENLSHLVNLTWLDLSFNNITNIEGLDNLTKLSDLSLFSNRISKIENIDALINLQVFSIGNNNLSELDNLSYLRRFENLRVINCSGNEIAKDPNYSLYILAHLPKIKYLDYRLVGLEQVKNAREKFVDNLIAMEEEEKVLISKREAATRSKEEADRYDTAHIPRLATLFDSFFGEPEFQRYAPLARDPVTACVDDYRVKFASVVGDLATFVLKKAKEREEEIRVFTDCLNASKRDADAECLAWIENFQHSKKTNLRVIMTSHSAMDIDNALSHLKEELDTLSNNLMTAEMTIVEQFEDVIRDFEKAYAELVQSVNETVQSSFARLRDLENEFHEKINDIILTAFDRLIKSDMEDIDDEIRELLSDKDALANLVNSSHDSRISKLDHDEDTVTSGHARDLEATILGTHEREWNRNRMRVCEIVSFIEKCRSEIEAAEEGA</sequence>
<dbReference type="Pfam" id="PF14580">
    <property type="entry name" value="LRR_9"/>
    <property type="match status" value="1"/>
</dbReference>
<dbReference type="PANTHER" id="PTHR45973">
    <property type="entry name" value="PROTEIN PHOSPHATASE 1 REGULATORY SUBUNIT SDS22-RELATED"/>
    <property type="match status" value="1"/>
</dbReference>
<proteinExistence type="inferred from homology"/>
<keyword evidence="2" id="KW-0963">Cytoplasm</keyword>
<protein>
    <recommendedName>
        <fullName evidence="11">Dynein regulatory complex subunit 3</fullName>
    </recommendedName>
</protein>
<dbReference type="SUPFAM" id="SSF52075">
    <property type="entry name" value="Outer arm dynein light chain 1"/>
    <property type="match status" value="1"/>
</dbReference>
<dbReference type="EMBL" id="KQ965731">
    <property type="protein sequence ID" value="KXS22377.1"/>
    <property type="molecule type" value="Genomic_DNA"/>
</dbReference>
<dbReference type="OrthoDB" id="266138at2759"/>
<dbReference type="GO" id="GO:0005929">
    <property type="term" value="C:cilium"/>
    <property type="evidence" value="ECO:0007669"/>
    <property type="project" value="TreeGrafter"/>
</dbReference>
<evidence type="ECO:0000256" key="6">
    <source>
        <dbReference type="ARBA" id="ARBA00023054"/>
    </source>
</evidence>
<evidence type="ECO:0000313" key="13">
    <source>
        <dbReference type="EMBL" id="KXS22377.1"/>
    </source>
</evidence>
<evidence type="ECO:0000256" key="9">
    <source>
        <dbReference type="ARBA" id="ARBA00023273"/>
    </source>
</evidence>
<evidence type="ECO:0000256" key="8">
    <source>
        <dbReference type="ARBA" id="ARBA00023212"/>
    </source>
</evidence>
<keyword evidence="14" id="KW-1185">Reference proteome</keyword>
<dbReference type="InterPro" id="IPR050576">
    <property type="entry name" value="Cilia_flagella_integrity"/>
</dbReference>
<comment type="similarity">
    <text evidence="10">Belongs to the DRC3 family.</text>
</comment>
<keyword evidence="9" id="KW-0966">Cell projection</keyword>
<evidence type="ECO:0000256" key="4">
    <source>
        <dbReference type="ARBA" id="ARBA00022737"/>
    </source>
</evidence>
<dbReference type="OMA" id="SFMEMMT"/>
<keyword evidence="8" id="KW-0206">Cytoskeleton</keyword>
<dbReference type="InterPro" id="IPR032675">
    <property type="entry name" value="LRR_dom_sf"/>
</dbReference>
<comment type="subcellular location">
    <subcellularLocation>
        <location evidence="1">Cytoplasm</location>
        <location evidence="1">Cytoskeleton</location>
        <location evidence="1">Flagellum axoneme</location>
    </subcellularLocation>
</comment>
<evidence type="ECO:0000256" key="12">
    <source>
        <dbReference type="SAM" id="Coils"/>
    </source>
</evidence>
<dbReference type="InterPro" id="IPR001611">
    <property type="entry name" value="Leu-rich_rpt"/>
</dbReference>
<keyword evidence="5" id="KW-0282">Flagellum</keyword>
<dbReference type="STRING" id="1344416.A0A139B083"/>
<evidence type="ECO:0000256" key="2">
    <source>
        <dbReference type="ARBA" id="ARBA00022490"/>
    </source>
</evidence>
<dbReference type="Proteomes" id="UP000070544">
    <property type="component" value="Unassembled WGS sequence"/>
</dbReference>
<keyword evidence="3" id="KW-0433">Leucine-rich repeat</keyword>
<evidence type="ECO:0000256" key="3">
    <source>
        <dbReference type="ARBA" id="ARBA00022614"/>
    </source>
</evidence>
<evidence type="ECO:0000313" key="14">
    <source>
        <dbReference type="Proteomes" id="UP000070544"/>
    </source>
</evidence>
<organism evidence="13 14">
    <name type="scientific">Gonapodya prolifera (strain JEL478)</name>
    <name type="common">Monoblepharis prolifera</name>
    <dbReference type="NCBI Taxonomy" id="1344416"/>
    <lineage>
        <taxon>Eukaryota</taxon>
        <taxon>Fungi</taxon>
        <taxon>Fungi incertae sedis</taxon>
        <taxon>Chytridiomycota</taxon>
        <taxon>Chytridiomycota incertae sedis</taxon>
        <taxon>Monoblepharidomycetes</taxon>
        <taxon>Monoblepharidales</taxon>
        <taxon>Gonapodyaceae</taxon>
        <taxon>Gonapodya</taxon>
    </lineage>
</organism>
<keyword evidence="4" id="KW-0677">Repeat</keyword>
<evidence type="ECO:0000256" key="7">
    <source>
        <dbReference type="ARBA" id="ARBA00023069"/>
    </source>
</evidence>
<keyword evidence="6 12" id="KW-0175">Coiled coil</keyword>
<dbReference type="PROSITE" id="PS51450">
    <property type="entry name" value="LRR"/>
    <property type="match status" value="4"/>
</dbReference>
<dbReference type="PANTHER" id="PTHR45973:SF12">
    <property type="entry name" value="DYNEIN REGULATORY COMPLEX SUBUNIT 3"/>
    <property type="match status" value="1"/>
</dbReference>
<reference evidence="13 14" key="1">
    <citation type="journal article" date="2015" name="Genome Biol. Evol.">
        <title>Phylogenomic analyses indicate that early fungi evolved digesting cell walls of algal ancestors of land plants.</title>
        <authorList>
            <person name="Chang Y."/>
            <person name="Wang S."/>
            <person name="Sekimoto S."/>
            <person name="Aerts A.L."/>
            <person name="Choi C."/>
            <person name="Clum A."/>
            <person name="LaButti K.M."/>
            <person name="Lindquist E.A."/>
            <person name="Yee Ngan C."/>
            <person name="Ohm R.A."/>
            <person name="Salamov A.A."/>
            <person name="Grigoriev I.V."/>
            <person name="Spatafora J.W."/>
            <person name="Berbee M.L."/>
        </authorList>
    </citation>
    <scope>NUCLEOTIDE SEQUENCE [LARGE SCALE GENOMIC DNA]</scope>
    <source>
        <strain evidence="13 14">JEL478</strain>
    </source>
</reference>
<accession>A0A139B083</accession>
<name>A0A139B083_GONPJ</name>
<dbReference type="AlphaFoldDB" id="A0A139B083"/>
<feature type="coiled-coil region" evidence="12">
    <location>
        <begin position="340"/>
        <end position="448"/>
    </location>
</feature>
<evidence type="ECO:0000256" key="11">
    <source>
        <dbReference type="ARBA" id="ARBA00040950"/>
    </source>
</evidence>
<keyword evidence="7" id="KW-0969">Cilium</keyword>
<evidence type="ECO:0000256" key="1">
    <source>
        <dbReference type="ARBA" id="ARBA00004611"/>
    </source>
</evidence>
<gene>
    <name evidence="13" type="ORF">M427DRAFT_486298</name>
</gene>
<dbReference type="Gene3D" id="3.80.10.10">
    <property type="entry name" value="Ribonuclease Inhibitor"/>
    <property type="match status" value="1"/>
</dbReference>